<evidence type="ECO:0000259" key="1">
    <source>
        <dbReference type="Pfam" id="PF13472"/>
    </source>
</evidence>
<feature type="domain" description="SGNH hydrolase-type esterase" evidence="1">
    <location>
        <begin position="84"/>
        <end position="245"/>
    </location>
</feature>
<accession>A0A3A3G6T5</accession>
<evidence type="ECO:0000313" key="3">
    <source>
        <dbReference type="Proteomes" id="UP000266327"/>
    </source>
</evidence>
<dbReference type="InterPro" id="IPR013830">
    <property type="entry name" value="SGNH_hydro"/>
</dbReference>
<dbReference type="Proteomes" id="UP000266327">
    <property type="component" value="Unassembled WGS sequence"/>
</dbReference>
<dbReference type="Pfam" id="PF13472">
    <property type="entry name" value="Lipase_GDSL_2"/>
    <property type="match status" value="1"/>
</dbReference>
<dbReference type="PANTHER" id="PTHR30383:SF24">
    <property type="entry name" value="THIOESTERASE 1_PROTEASE 1_LYSOPHOSPHOLIPASE L1"/>
    <property type="match status" value="1"/>
</dbReference>
<dbReference type="EMBL" id="QYUQ01000002">
    <property type="protein sequence ID" value="RJG04243.1"/>
    <property type="molecule type" value="Genomic_DNA"/>
</dbReference>
<protein>
    <submittedName>
        <fullName evidence="2">Arylesterase</fullName>
    </submittedName>
</protein>
<evidence type="ECO:0000313" key="2">
    <source>
        <dbReference type="EMBL" id="RJG04243.1"/>
    </source>
</evidence>
<dbReference type="InterPro" id="IPR036514">
    <property type="entry name" value="SGNH_hydro_sf"/>
</dbReference>
<dbReference type="OrthoDB" id="9786188at2"/>
<reference evidence="3" key="1">
    <citation type="submission" date="2018-09" db="EMBL/GenBank/DDBJ databases">
        <authorList>
            <person name="Zhu H."/>
        </authorList>
    </citation>
    <scope>NUCLEOTIDE SEQUENCE [LARGE SCALE GENOMIC DNA]</scope>
    <source>
        <strain evidence="3">K1S02-23</strain>
    </source>
</reference>
<proteinExistence type="predicted"/>
<dbReference type="SUPFAM" id="SSF52266">
    <property type="entry name" value="SGNH hydrolase"/>
    <property type="match status" value="1"/>
</dbReference>
<dbReference type="CDD" id="cd01822">
    <property type="entry name" value="Lysophospholipase_L1_like"/>
    <property type="match status" value="1"/>
</dbReference>
<dbReference type="AlphaFoldDB" id="A0A3A3G6T5"/>
<organism evidence="2 3">
    <name type="scientific">Noviherbaspirillum sedimenti</name>
    <dbReference type="NCBI Taxonomy" id="2320865"/>
    <lineage>
        <taxon>Bacteria</taxon>
        <taxon>Pseudomonadati</taxon>
        <taxon>Pseudomonadota</taxon>
        <taxon>Betaproteobacteria</taxon>
        <taxon>Burkholderiales</taxon>
        <taxon>Oxalobacteraceae</taxon>
        <taxon>Noviherbaspirillum</taxon>
    </lineage>
</organism>
<comment type="caution">
    <text evidence="2">The sequence shown here is derived from an EMBL/GenBank/DDBJ whole genome shotgun (WGS) entry which is preliminary data.</text>
</comment>
<dbReference type="GO" id="GO:0004622">
    <property type="term" value="F:phosphatidylcholine lysophospholipase activity"/>
    <property type="evidence" value="ECO:0007669"/>
    <property type="project" value="TreeGrafter"/>
</dbReference>
<dbReference type="Gene3D" id="3.40.50.1110">
    <property type="entry name" value="SGNH hydrolase"/>
    <property type="match status" value="1"/>
</dbReference>
<name>A0A3A3G6T5_9BURK</name>
<sequence>MASVAPACTVKWISLRMVSSPVASATRLLRCVTSMAACKLEGSVMRFDSWSKAPQSLNALRVLLLLAFALFASSAYSASKTVLVLGDSLSAEYGIARGTGWVNLLQERLRAEKFNVSVVNASISGETTSGGAARLPALLKKHQPAFLIIELGGNDGLRGLSLEATEANLRAMIKAGQLAKAKVLLLGMRLPPNYGATYTENFHALYGKLARENKTALVPFFLEGIATREDLFQSDRIHPSAAAHTILLDNVWPTLKPLLLKK</sequence>
<dbReference type="InterPro" id="IPR051532">
    <property type="entry name" value="Ester_Hydrolysis_Enzymes"/>
</dbReference>
<gene>
    <name evidence="2" type="ORF">D3878_05505</name>
</gene>
<dbReference type="PANTHER" id="PTHR30383">
    <property type="entry name" value="THIOESTERASE 1/PROTEASE 1/LYSOPHOSPHOLIPASE L1"/>
    <property type="match status" value="1"/>
</dbReference>
<keyword evidence="3" id="KW-1185">Reference proteome</keyword>